<dbReference type="InterPro" id="IPR001609">
    <property type="entry name" value="Myosin_head_motor_dom-like"/>
</dbReference>
<evidence type="ECO:0000256" key="1">
    <source>
        <dbReference type="ARBA" id="ARBA00022741"/>
    </source>
</evidence>
<dbReference type="EMBL" id="CAXITT010001274">
    <property type="protein sequence ID" value="CAL1548318.1"/>
    <property type="molecule type" value="Genomic_DNA"/>
</dbReference>
<dbReference type="GO" id="GO:0000146">
    <property type="term" value="F:microfilament motor activity"/>
    <property type="evidence" value="ECO:0007669"/>
    <property type="project" value="TreeGrafter"/>
</dbReference>
<evidence type="ECO:0000259" key="5">
    <source>
        <dbReference type="PROSITE" id="PS51456"/>
    </source>
</evidence>
<comment type="similarity">
    <text evidence="4">Belongs to the TRAFAC class myosin-kinesin ATPase superfamily. Myosin family.</text>
</comment>
<dbReference type="SUPFAM" id="SSF52540">
    <property type="entry name" value="P-loop containing nucleoside triphosphate hydrolases"/>
    <property type="match status" value="1"/>
</dbReference>
<evidence type="ECO:0000256" key="3">
    <source>
        <dbReference type="ARBA" id="ARBA00023203"/>
    </source>
</evidence>
<dbReference type="Pfam" id="PF00063">
    <property type="entry name" value="Myosin_head"/>
    <property type="match status" value="1"/>
</dbReference>
<dbReference type="GO" id="GO:0005737">
    <property type="term" value="C:cytoplasm"/>
    <property type="evidence" value="ECO:0007669"/>
    <property type="project" value="TreeGrafter"/>
</dbReference>
<feature type="non-terminal residue" evidence="7">
    <location>
        <position position="1"/>
    </location>
</feature>
<feature type="domain" description="Myosin motor" evidence="5">
    <location>
        <begin position="1"/>
        <end position="138"/>
    </location>
</feature>
<gene>
    <name evidence="6" type="ORF">GSLYS_00021635001</name>
    <name evidence="7" type="ORF">GSLYS_00022257001</name>
</gene>
<keyword evidence="1" id="KW-0547">Nucleotide-binding</keyword>
<protein>
    <recommendedName>
        <fullName evidence="5">Myosin motor domain-containing protein</fullName>
    </recommendedName>
</protein>
<evidence type="ECO:0000256" key="4">
    <source>
        <dbReference type="PROSITE-ProRule" id="PRU00782"/>
    </source>
</evidence>
<keyword evidence="2" id="KW-0067">ATP-binding</keyword>
<comment type="caution">
    <text evidence="4">Lacks conserved residue(s) required for the propagation of feature annotation.</text>
</comment>
<dbReference type="PANTHER" id="PTHR13140">
    <property type="entry name" value="MYOSIN"/>
    <property type="match status" value="1"/>
</dbReference>
<evidence type="ECO:0000313" key="8">
    <source>
        <dbReference type="Proteomes" id="UP001497497"/>
    </source>
</evidence>
<dbReference type="InterPro" id="IPR027417">
    <property type="entry name" value="P-loop_NTPase"/>
</dbReference>
<dbReference type="GO" id="GO:0007015">
    <property type="term" value="P:actin filament organization"/>
    <property type="evidence" value="ECO:0007669"/>
    <property type="project" value="TreeGrafter"/>
</dbReference>
<dbReference type="Gene3D" id="1.10.10.820">
    <property type="match status" value="1"/>
</dbReference>
<keyword evidence="8" id="KW-1185">Reference proteome</keyword>
<evidence type="ECO:0000313" key="7">
    <source>
        <dbReference type="EMBL" id="CAL1548940.1"/>
    </source>
</evidence>
<accession>A0AAV2IT28</accession>
<proteinExistence type="inferred from homology"/>
<dbReference type="Gene3D" id="1.20.120.720">
    <property type="entry name" value="Myosin VI head, motor domain, U50 subdomain"/>
    <property type="match status" value="1"/>
</dbReference>
<evidence type="ECO:0000313" key="6">
    <source>
        <dbReference type="EMBL" id="CAL1548318.1"/>
    </source>
</evidence>
<organism evidence="7 8">
    <name type="scientific">Lymnaea stagnalis</name>
    <name type="common">Great pond snail</name>
    <name type="synonym">Helix stagnalis</name>
    <dbReference type="NCBI Taxonomy" id="6523"/>
    <lineage>
        <taxon>Eukaryota</taxon>
        <taxon>Metazoa</taxon>
        <taxon>Spiralia</taxon>
        <taxon>Lophotrochozoa</taxon>
        <taxon>Mollusca</taxon>
        <taxon>Gastropoda</taxon>
        <taxon>Heterobranchia</taxon>
        <taxon>Euthyneura</taxon>
        <taxon>Panpulmonata</taxon>
        <taxon>Hygrophila</taxon>
        <taxon>Lymnaeoidea</taxon>
        <taxon>Lymnaeidae</taxon>
        <taxon>Lymnaea</taxon>
    </lineage>
</organism>
<dbReference type="GO" id="GO:0051015">
    <property type="term" value="F:actin filament binding"/>
    <property type="evidence" value="ECO:0007669"/>
    <property type="project" value="TreeGrafter"/>
</dbReference>
<dbReference type="PROSITE" id="PS51456">
    <property type="entry name" value="MYOSIN_MOTOR"/>
    <property type="match status" value="1"/>
</dbReference>
<evidence type="ECO:0000256" key="2">
    <source>
        <dbReference type="ARBA" id="ARBA00022840"/>
    </source>
</evidence>
<dbReference type="GO" id="GO:0016459">
    <property type="term" value="C:myosin complex"/>
    <property type="evidence" value="ECO:0007669"/>
    <property type="project" value="UniProtKB-KW"/>
</dbReference>
<sequence>ERTFHAFYALLVGAPDDLPDSLYINRRDIFRITGEFYALNGKEKDLYKHIYQSQQDVFQLIKLTADEILDVNTILAAVLHLGNVEFVESENDCVSIKNETYVQQAAFLLQMDAMNLTKVLIERKGRLGKGKNIYTIKT</sequence>
<keyword evidence="4" id="KW-0518">Myosin</keyword>
<dbReference type="GO" id="GO:0005524">
    <property type="term" value="F:ATP binding"/>
    <property type="evidence" value="ECO:0007669"/>
    <property type="project" value="UniProtKB-KW"/>
</dbReference>
<dbReference type="Proteomes" id="UP001497497">
    <property type="component" value="Unassembled WGS sequence"/>
</dbReference>
<dbReference type="EMBL" id="CAXITT010002238">
    <property type="protein sequence ID" value="CAL1548940.1"/>
    <property type="molecule type" value="Genomic_DNA"/>
</dbReference>
<dbReference type="GO" id="GO:0016020">
    <property type="term" value="C:membrane"/>
    <property type="evidence" value="ECO:0007669"/>
    <property type="project" value="TreeGrafter"/>
</dbReference>
<reference evidence="7 8" key="1">
    <citation type="submission" date="2024-04" db="EMBL/GenBank/DDBJ databases">
        <authorList>
            <consortium name="Genoscope - CEA"/>
            <person name="William W."/>
        </authorList>
    </citation>
    <scope>NUCLEOTIDE SEQUENCE [LARGE SCALE GENOMIC DNA]</scope>
</reference>
<dbReference type="PANTHER" id="PTHR13140:SF706">
    <property type="entry name" value="DILUTE CLASS UNCONVENTIONAL MYOSIN, ISOFORM C"/>
    <property type="match status" value="1"/>
</dbReference>
<comment type="caution">
    <text evidence="7">The sequence shown here is derived from an EMBL/GenBank/DDBJ whole genome shotgun (WGS) entry which is preliminary data.</text>
</comment>
<keyword evidence="3 4" id="KW-0009">Actin-binding</keyword>
<keyword evidence="4" id="KW-0505">Motor protein</keyword>
<name>A0AAV2IT28_LYMST</name>
<dbReference type="AlphaFoldDB" id="A0AAV2IT28"/>